<dbReference type="Pfam" id="PF13499">
    <property type="entry name" value="EF-hand_7"/>
    <property type="match status" value="1"/>
</dbReference>
<dbReference type="CDD" id="cd00051">
    <property type="entry name" value="EFh"/>
    <property type="match status" value="1"/>
</dbReference>
<sequence length="97" mass="11795">MERYTPEEREFYREIVSSIEGGDPSRIKEFFDFLDRNHNGIIEAAELKIIYEDLLCEKVSDEYIEENVKELDRNKNGVIDYFEFRLLMEEKTKRRSY</sequence>
<dbReference type="InterPro" id="IPR018247">
    <property type="entry name" value="EF_Hand_1_Ca_BS"/>
</dbReference>
<reference evidence="3 4" key="1">
    <citation type="submission" date="2016-11" db="EMBL/GenBank/DDBJ databases">
        <title>The macronuclear genome of Stentor coeruleus: a giant cell with tiny introns.</title>
        <authorList>
            <person name="Slabodnick M."/>
            <person name="Ruby J.G."/>
            <person name="Reiff S.B."/>
            <person name="Swart E.C."/>
            <person name="Gosai S."/>
            <person name="Prabakaran S."/>
            <person name="Witkowska E."/>
            <person name="Larue G.E."/>
            <person name="Fisher S."/>
            <person name="Freeman R.M."/>
            <person name="Gunawardena J."/>
            <person name="Chu W."/>
            <person name="Stover N.A."/>
            <person name="Gregory B.D."/>
            <person name="Nowacki M."/>
            <person name="Derisi J."/>
            <person name="Roy S.W."/>
            <person name="Marshall W.F."/>
            <person name="Sood P."/>
        </authorList>
    </citation>
    <scope>NUCLEOTIDE SEQUENCE [LARGE SCALE GENOMIC DNA]</scope>
    <source>
        <strain evidence="3">WM001</strain>
    </source>
</reference>
<evidence type="ECO:0000313" key="3">
    <source>
        <dbReference type="EMBL" id="OMJ88142.1"/>
    </source>
</evidence>
<dbReference type="Gene3D" id="1.10.238.10">
    <property type="entry name" value="EF-hand"/>
    <property type="match status" value="1"/>
</dbReference>
<name>A0A1R2CGJ1_9CILI</name>
<dbReference type="Proteomes" id="UP000187209">
    <property type="component" value="Unassembled WGS sequence"/>
</dbReference>
<evidence type="ECO:0000259" key="2">
    <source>
        <dbReference type="PROSITE" id="PS50222"/>
    </source>
</evidence>
<dbReference type="OrthoDB" id="26525at2759"/>
<dbReference type="InterPro" id="IPR002048">
    <property type="entry name" value="EF_hand_dom"/>
</dbReference>
<dbReference type="InterPro" id="IPR011992">
    <property type="entry name" value="EF-hand-dom_pair"/>
</dbReference>
<accession>A0A1R2CGJ1</accession>
<dbReference type="PROSITE" id="PS00018">
    <property type="entry name" value="EF_HAND_1"/>
    <property type="match status" value="2"/>
</dbReference>
<feature type="domain" description="EF-hand" evidence="2">
    <location>
        <begin position="22"/>
        <end position="57"/>
    </location>
</feature>
<gene>
    <name evidence="3" type="ORF">SteCoe_9957</name>
</gene>
<evidence type="ECO:0000313" key="4">
    <source>
        <dbReference type="Proteomes" id="UP000187209"/>
    </source>
</evidence>
<evidence type="ECO:0000256" key="1">
    <source>
        <dbReference type="ARBA" id="ARBA00022837"/>
    </source>
</evidence>
<dbReference type="AlphaFoldDB" id="A0A1R2CGJ1"/>
<dbReference type="SUPFAM" id="SSF47473">
    <property type="entry name" value="EF-hand"/>
    <property type="match status" value="1"/>
</dbReference>
<feature type="domain" description="EF-hand" evidence="2">
    <location>
        <begin position="59"/>
        <end position="94"/>
    </location>
</feature>
<dbReference type="GO" id="GO:0005509">
    <property type="term" value="F:calcium ion binding"/>
    <property type="evidence" value="ECO:0007669"/>
    <property type="project" value="InterPro"/>
</dbReference>
<organism evidence="3 4">
    <name type="scientific">Stentor coeruleus</name>
    <dbReference type="NCBI Taxonomy" id="5963"/>
    <lineage>
        <taxon>Eukaryota</taxon>
        <taxon>Sar</taxon>
        <taxon>Alveolata</taxon>
        <taxon>Ciliophora</taxon>
        <taxon>Postciliodesmatophora</taxon>
        <taxon>Heterotrichea</taxon>
        <taxon>Heterotrichida</taxon>
        <taxon>Stentoridae</taxon>
        <taxon>Stentor</taxon>
    </lineage>
</organism>
<comment type="caution">
    <text evidence="3">The sequence shown here is derived from an EMBL/GenBank/DDBJ whole genome shotgun (WGS) entry which is preliminary data.</text>
</comment>
<dbReference type="PROSITE" id="PS50222">
    <property type="entry name" value="EF_HAND_2"/>
    <property type="match status" value="2"/>
</dbReference>
<proteinExistence type="predicted"/>
<dbReference type="EMBL" id="MPUH01000158">
    <property type="protein sequence ID" value="OMJ88142.1"/>
    <property type="molecule type" value="Genomic_DNA"/>
</dbReference>
<protein>
    <recommendedName>
        <fullName evidence="2">EF-hand domain-containing protein</fullName>
    </recommendedName>
</protein>
<dbReference type="SMART" id="SM00054">
    <property type="entry name" value="EFh"/>
    <property type="match status" value="2"/>
</dbReference>
<keyword evidence="4" id="KW-1185">Reference proteome</keyword>
<keyword evidence="1" id="KW-0106">Calcium</keyword>